<name>A0A7S3C061_9EUKA</name>
<dbReference type="EMBL" id="HBHX01069419">
    <property type="protein sequence ID" value="CAE0150268.1"/>
    <property type="molecule type" value="Transcribed_RNA"/>
</dbReference>
<organism evidence="1">
    <name type="scientific">Haptolina ericina</name>
    <dbReference type="NCBI Taxonomy" id="156174"/>
    <lineage>
        <taxon>Eukaryota</taxon>
        <taxon>Haptista</taxon>
        <taxon>Haptophyta</taxon>
        <taxon>Prymnesiophyceae</taxon>
        <taxon>Prymnesiales</taxon>
        <taxon>Prymnesiaceae</taxon>
        <taxon>Haptolina</taxon>
    </lineage>
</organism>
<reference evidence="1" key="1">
    <citation type="submission" date="2021-01" db="EMBL/GenBank/DDBJ databases">
        <authorList>
            <person name="Corre E."/>
            <person name="Pelletier E."/>
            <person name="Niang G."/>
            <person name="Scheremetjew M."/>
            <person name="Finn R."/>
            <person name="Kale V."/>
            <person name="Holt S."/>
            <person name="Cochrane G."/>
            <person name="Meng A."/>
            <person name="Brown T."/>
            <person name="Cohen L."/>
        </authorList>
    </citation>
    <scope>NUCLEOTIDE SEQUENCE</scope>
    <source>
        <strain evidence="1">CCMP281</strain>
    </source>
</reference>
<evidence type="ECO:0000313" key="1">
    <source>
        <dbReference type="EMBL" id="CAE0150268.1"/>
    </source>
</evidence>
<gene>
    <name evidence="1" type="ORF">HERI1096_LOCUS38341</name>
</gene>
<sequence length="132" mass="14344">MDALTLLMPASQAAAWIGLILKGTVSIRYTAAFYWCWAVKNIAVGPLKTDLGIVTFSLVMLAESFALSSTTRAIPCGLLSLHFGSAAYRACLVPAEKVAKRLKKTTRWAQIFQAYLAVSTLYWALAAARQLS</sequence>
<protein>
    <submittedName>
        <fullName evidence="1">Uncharacterized protein</fullName>
    </submittedName>
</protein>
<accession>A0A7S3C061</accession>
<proteinExistence type="predicted"/>
<dbReference type="AlphaFoldDB" id="A0A7S3C061"/>